<name>A0A212FEV3_DANPL</name>
<dbReference type="InParanoid" id="A0A212FEV3"/>
<keyword evidence="7" id="KW-0325">Glycoprotein</keyword>
<evidence type="ECO:0000256" key="1">
    <source>
        <dbReference type="ARBA" id="ARBA00004239"/>
    </source>
</evidence>
<dbReference type="PANTHER" id="PTHR24252">
    <property type="entry name" value="ACROSIN-RELATED"/>
    <property type="match status" value="1"/>
</dbReference>
<comment type="similarity">
    <text evidence="8">Belongs to the peptidase S1 family. CLIP subfamily.</text>
</comment>
<evidence type="ECO:0000256" key="6">
    <source>
        <dbReference type="ARBA" id="ARBA00023157"/>
    </source>
</evidence>
<evidence type="ECO:0000256" key="9">
    <source>
        <dbReference type="RuleBase" id="RU363034"/>
    </source>
</evidence>
<dbReference type="STRING" id="278856.A0A212FEV3"/>
<dbReference type="GO" id="GO:0004252">
    <property type="term" value="F:serine-type endopeptidase activity"/>
    <property type="evidence" value="ECO:0007669"/>
    <property type="project" value="InterPro"/>
</dbReference>
<evidence type="ECO:0000259" key="11">
    <source>
        <dbReference type="PROSITE" id="PS50240"/>
    </source>
</evidence>
<sequence length="489" mass="54907">MNCKWIYVFILFLRIGDTADDEWVGIANHKTWEFLDTFDCGFNFVDRIIGGLNAAPKQFPWITRLGYSTREEKELDWMCGGALLSDRHVITAAHCVVSSIEAKLVKIRMGEYDIRTNPDCQFNKCAPPVQDRGIKTIISHPNFNKPAFHNDIAIIVLDEPVEMNDYVIPICLPREEQLRQYLELGEKLIVAGWGKMNMTTDERAKILQYVTVPVLKLEMCNTFGKRFTLAESEICAGAQEHKDACGGDSGGPLMKATREEKELDWMCGGALLSDRHVITAAHCVVSSIEAKLVKIRMGEYDIRTNPDCQFNKCAPPVQDRGIKTIISHPNFNKPAFHNDIAIIVLDEPVEMNDYVIPICLPREEQLRQYLELGEKLIVAGWGKMNMTTDERAKILQYVTVPVLKLEMCNTFGKRFTLAESEICAGAQEHKDACGGDSGGPLMKVFDTQDGPKSFLVGVVSFGPTICGIRKPGVYTSIKFFLGWILDNLI</sequence>
<dbReference type="PROSITE" id="PS00134">
    <property type="entry name" value="TRYPSIN_HIS"/>
    <property type="match status" value="2"/>
</dbReference>
<feature type="chain" id="PRO_5013324359" evidence="10">
    <location>
        <begin position="19"/>
        <end position="489"/>
    </location>
</feature>
<dbReference type="SUPFAM" id="SSF50494">
    <property type="entry name" value="Trypsin-like serine proteases"/>
    <property type="match status" value="2"/>
</dbReference>
<dbReference type="FunFam" id="2.40.10.10:FF:000036">
    <property type="entry name" value="Trypsin beta"/>
    <property type="match status" value="1"/>
</dbReference>
<keyword evidence="3 10" id="KW-0732">Signal</keyword>
<feature type="domain" description="Peptidase S1" evidence="11">
    <location>
        <begin position="48"/>
        <end position="489"/>
    </location>
</feature>
<proteinExistence type="inferred from homology"/>
<dbReference type="InterPro" id="IPR033116">
    <property type="entry name" value="TRYPSIN_SER"/>
</dbReference>
<dbReference type="FunFam" id="2.40.10.10:FF:000028">
    <property type="entry name" value="Serine protease easter"/>
    <property type="match status" value="2"/>
</dbReference>
<keyword evidence="4 9" id="KW-0378">Hydrolase</keyword>
<evidence type="ECO:0000256" key="5">
    <source>
        <dbReference type="ARBA" id="ARBA00022825"/>
    </source>
</evidence>
<evidence type="ECO:0000256" key="4">
    <source>
        <dbReference type="ARBA" id="ARBA00022801"/>
    </source>
</evidence>
<dbReference type="InterPro" id="IPR001254">
    <property type="entry name" value="Trypsin_dom"/>
</dbReference>
<dbReference type="Pfam" id="PF00089">
    <property type="entry name" value="Trypsin"/>
    <property type="match status" value="2"/>
</dbReference>
<dbReference type="InterPro" id="IPR009003">
    <property type="entry name" value="Peptidase_S1_PA"/>
</dbReference>
<dbReference type="InterPro" id="IPR043504">
    <property type="entry name" value="Peptidase_S1_PA_chymotrypsin"/>
</dbReference>
<dbReference type="PANTHER" id="PTHR24252:SF7">
    <property type="entry name" value="HYALIN"/>
    <property type="match status" value="1"/>
</dbReference>
<feature type="signal peptide" evidence="10">
    <location>
        <begin position="1"/>
        <end position="18"/>
    </location>
</feature>
<organism evidence="12 13">
    <name type="scientific">Danaus plexippus plexippus</name>
    <dbReference type="NCBI Taxonomy" id="278856"/>
    <lineage>
        <taxon>Eukaryota</taxon>
        <taxon>Metazoa</taxon>
        <taxon>Ecdysozoa</taxon>
        <taxon>Arthropoda</taxon>
        <taxon>Hexapoda</taxon>
        <taxon>Insecta</taxon>
        <taxon>Pterygota</taxon>
        <taxon>Neoptera</taxon>
        <taxon>Endopterygota</taxon>
        <taxon>Lepidoptera</taxon>
        <taxon>Glossata</taxon>
        <taxon>Ditrysia</taxon>
        <taxon>Papilionoidea</taxon>
        <taxon>Nymphalidae</taxon>
        <taxon>Danainae</taxon>
        <taxon>Danaini</taxon>
        <taxon>Danaina</taxon>
        <taxon>Danaus</taxon>
        <taxon>Danaus</taxon>
    </lineage>
</organism>
<dbReference type="PRINTS" id="PR00722">
    <property type="entry name" value="CHYMOTRYPSIN"/>
</dbReference>
<comment type="subcellular location">
    <subcellularLocation>
        <location evidence="1">Secreted</location>
        <location evidence="1">Extracellular space</location>
    </subcellularLocation>
</comment>
<comment type="caution">
    <text evidence="12">The sequence shown here is derived from an EMBL/GenBank/DDBJ whole genome shotgun (WGS) entry which is preliminary data.</text>
</comment>
<evidence type="ECO:0000313" key="12">
    <source>
        <dbReference type="EMBL" id="OWR52285.1"/>
    </source>
</evidence>
<dbReference type="AlphaFoldDB" id="A0A212FEV3"/>
<dbReference type="EMBL" id="AGBW02008891">
    <property type="protein sequence ID" value="OWR52285.1"/>
    <property type="molecule type" value="Genomic_DNA"/>
</dbReference>
<keyword evidence="2 9" id="KW-0645">Protease</keyword>
<keyword evidence="13" id="KW-1185">Reference proteome</keyword>
<gene>
    <name evidence="12" type="ORF">KGM_211236</name>
</gene>
<keyword evidence="6" id="KW-1015">Disulfide bond</keyword>
<dbReference type="PROSITE" id="PS50240">
    <property type="entry name" value="TRYPSIN_DOM"/>
    <property type="match status" value="1"/>
</dbReference>
<dbReference type="SMART" id="SM00020">
    <property type="entry name" value="Tryp_SPc"/>
    <property type="match status" value="2"/>
</dbReference>
<dbReference type="PROSITE" id="PS00135">
    <property type="entry name" value="TRYPSIN_SER"/>
    <property type="match status" value="2"/>
</dbReference>
<dbReference type="Proteomes" id="UP000007151">
    <property type="component" value="Unassembled WGS sequence"/>
</dbReference>
<evidence type="ECO:0000256" key="3">
    <source>
        <dbReference type="ARBA" id="ARBA00022729"/>
    </source>
</evidence>
<evidence type="ECO:0000256" key="10">
    <source>
        <dbReference type="SAM" id="SignalP"/>
    </source>
</evidence>
<keyword evidence="5 9" id="KW-0720">Serine protease</keyword>
<evidence type="ECO:0000313" key="13">
    <source>
        <dbReference type="Proteomes" id="UP000007151"/>
    </source>
</evidence>
<dbReference type="KEGG" id="dpl:KGM_211236"/>
<dbReference type="InterPro" id="IPR001314">
    <property type="entry name" value="Peptidase_S1A"/>
</dbReference>
<accession>A0A212FEV3</accession>
<evidence type="ECO:0000256" key="8">
    <source>
        <dbReference type="ARBA" id="ARBA00024195"/>
    </source>
</evidence>
<dbReference type="InterPro" id="IPR018114">
    <property type="entry name" value="TRYPSIN_HIS"/>
</dbReference>
<dbReference type="CDD" id="cd00190">
    <property type="entry name" value="Tryp_SPc"/>
    <property type="match status" value="2"/>
</dbReference>
<dbReference type="Gene3D" id="2.40.10.10">
    <property type="entry name" value="Trypsin-like serine proteases"/>
    <property type="match status" value="4"/>
</dbReference>
<reference evidence="12 13" key="1">
    <citation type="journal article" date="2011" name="Cell">
        <title>The monarch butterfly genome yields insights into long-distance migration.</title>
        <authorList>
            <person name="Zhan S."/>
            <person name="Merlin C."/>
            <person name="Boore J.L."/>
            <person name="Reppert S.M."/>
        </authorList>
    </citation>
    <scope>NUCLEOTIDE SEQUENCE [LARGE SCALE GENOMIC DNA]</scope>
    <source>
        <strain evidence="12">F-2</strain>
    </source>
</reference>
<dbReference type="GO" id="GO:0005576">
    <property type="term" value="C:extracellular region"/>
    <property type="evidence" value="ECO:0007669"/>
    <property type="project" value="UniProtKB-SubCell"/>
</dbReference>
<evidence type="ECO:0000256" key="7">
    <source>
        <dbReference type="ARBA" id="ARBA00023180"/>
    </source>
</evidence>
<evidence type="ECO:0000256" key="2">
    <source>
        <dbReference type="ARBA" id="ARBA00022670"/>
    </source>
</evidence>
<protein>
    <submittedName>
        <fullName evidence="12">Seminal fluid protein HACP049</fullName>
    </submittedName>
</protein>
<dbReference type="GO" id="GO:0006508">
    <property type="term" value="P:proteolysis"/>
    <property type="evidence" value="ECO:0007669"/>
    <property type="project" value="UniProtKB-KW"/>
</dbReference>